<gene>
    <name evidence="1" type="ORF">FCULG_00009729</name>
</gene>
<dbReference type="Proteomes" id="UP000241587">
    <property type="component" value="Unassembled WGS sequence"/>
</dbReference>
<evidence type="ECO:0000313" key="2">
    <source>
        <dbReference type="Proteomes" id="UP000241587"/>
    </source>
</evidence>
<sequence length="112" mass="12632">MRFVHLFNISPSHTYSITIIQNQFTSEASSSYVLLPYKSHVNIVQASPATSSPTPEQLRVTESRYAYNSISELLSNRFLHAADRHDVRLSGNSAAVNSQDNCVHKLQRIQEL</sequence>
<dbReference type="OMA" id="DNCVHKL"/>
<dbReference type="AlphaFoldDB" id="A0A2T4GIC8"/>
<organism evidence="1 2">
    <name type="scientific">Fusarium culmorum</name>
    <dbReference type="NCBI Taxonomy" id="5516"/>
    <lineage>
        <taxon>Eukaryota</taxon>
        <taxon>Fungi</taxon>
        <taxon>Dikarya</taxon>
        <taxon>Ascomycota</taxon>
        <taxon>Pezizomycotina</taxon>
        <taxon>Sordariomycetes</taxon>
        <taxon>Hypocreomycetidae</taxon>
        <taxon>Hypocreales</taxon>
        <taxon>Nectriaceae</taxon>
        <taxon>Fusarium</taxon>
    </lineage>
</organism>
<comment type="caution">
    <text evidence="1">The sequence shown here is derived from an EMBL/GenBank/DDBJ whole genome shotgun (WGS) entry which is preliminary data.</text>
</comment>
<keyword evidence="2" id="KW-1185">Reference proteome</keyword>
<evidence type="ECO:0000313" key="1">
    <source>
        <dbReference type="EMBL" id="PTD03255.1"/>
    </source>
</evidence>
<dbReference type="EMBL" id="PVEM01000016">
    <property type="protein sequence ID" value="PTD03255.1"/>
    <property type="molecule type" value="Genomic_DNA"/>
</dbReference>
<name>A0A2T4GIC8_FUSCU</name>
<proteinExistence type="predicted"/>
<dbReference type="OrthoDB" id="10309248at2759"/>
<accession>A0A2T4GIC8</accession>
<protein>
    <submittedName>
        <fullName evidence="1">Uncharacterized protein</fullName>
    </submittedName>
</protein>
<reference evidence="1 2" key="1">
    <citation type="submission" date="2018-02" db="EMBL/GenBank/DDBJ databases">
        <title>Fusarium culmorum secondary metabolites in fungal-bacterial-plant interactions.</title>
        <authorList>
            <person name="Schmidt R."/>
        </authorList>
    </citation>
    <scope>NUCLEOTIDE SEQUENCE [LARGE SCALE GENOMIC DNA]</scope>
    <source>
        <strain evidence="1 2">PV</strain>
    </source>
</reference>